<gene>
    <name evidence="2" type="ORF">AGOR_G00128370</name>
</gene>
<dbReference type="AlphaFoldDB" id="A0A8T3DC93"/>
<comment type="caution">
    <text evidence="2">The sequence shown here is derived from an EMBL/GenBank/DDBJ whole genome shotgun (WGS) entry which is preliminary data.</text>
</comment>
<evidence type="ECO:0000313" key="3">
    <source>
        <dbReference type="Proteomes" id="UP000829720"/>
    </source>
</evidence>
<sequence length="123" mass="12960">MLISPKFLPGCALQAFRMDLSAGGPDSVEVSSAGQHLIQAAAAWLWACPSEPPSPPCSPQGVHAVDPRPTGSLLAEVKVADLMCVEPLSRPPSLRRAGAERAMCSRHGNARHREEPESALATV</sequence>
<reference evidence="2" key="1">
    <citation type="submission" date="2021-01" db="EMBL/GenBank/DDBJ databases">
        <authorList>
            <person name="Zahm M."/>
            <person name="Roques C."/>
            <person name="Cabau C."/>
            <person name="Klopp C."/>
            <person name="Donnadieu C."/>
            <person name="Jouanno E."/>
            <person name="Lampietro C."/>
            <person name="Louis A."/>
            <person name="Herpin A."/>
            <person name="Echchiki A."/>
            <person name="Berthelot C."/>
            <person name="Parey E."/>
            <person name="Roest-Crollius H."/>
            <person name="Braasch I."/>
            <person name="Postlethwait J."/>
            <person name="Bobe J."/>
            <person name="Montfort J."/>
            <person name="Bouchez O."/>
            <person name="Begum T."/>
            <person name="Mejri S."/>
            <person name="Adams A."/>
            <person name="Chen W.-J."/>
            <person name="Guiguen Y."/>
        </authorList>
    </citation>
    <scope>NUCLEOTIDE SEQUENCE</scope>
    <source>
        <tissue evidence="2">Blood</tissue>
    </source>
</reference>
<protein>
    <submittedName>
        <fullName evidence="2">Uncharacterized protein</fullName>
    </submittedName>
</protein>
<name>A0A8T3DC93_9TELE</name>
<keyword evidence="3" id="KW-1185">Reference proteome</keyword>
<proteinExistence type="predicted"/>
<dbReference type="Proteomes" id="UP000829720">
    <property type="component" value="Unassembled WGS sequence"/>
</dbReference>
<accession>A0A8T3DC93</accession>
<evidence type="ECO:0000313" key="2">
    <source>
        <dbReference type="EMBL" id="KAI1893896.1"/>
    </source>
</evidence>
<dbReference type="EMBL" id="JAERUA010000011">
    <property type="protein sequence ID" value="KAI1893896.1"/>
    <property type="molecule type" value="Genomic_DNA"/>
</dbReference>
<organism evidence="2 3">
    <name type="scientific">Albula goreensis</name>
    <dbReference type="NCBI Taxonomy" id="1534307"/>
    <lineage>
        <taxon>Eukaryota</taxon>
        <taxon>Metazoa</taxon>
        <taxon>Chordata</taxon>
        <taxon>Craniata</taxon>
        <taxon>Vertebrata</taxon>
        <taxon>Euteleostomi</taxon>
        <taxon>Actinopterygii</taxon>
        <taxon>Neopterygii</taxon>
        <taxon>Teleostei</taxon>
        <taxon>Albuliformes</taxon>
        <taxon>Albulidae</taxon>
        <taxon>Albula</taxon>
    </lineage>
</organism>
<evidence type="ECO:0000256" key="1">
    <source>
        <dbReference type="SAM" id="MobiDB-lite"/>
    </source>
</evidence>
<feature type="region of interest" description="Disordered" evidence="1">
    <location>
        <begin position="94"/>
        <end position="123"/>
    </location>
</feature>